<accession>A0A9Q4C2D6</accession>
<gene>
    <name evidence="2" type="ORF">EGH25_02355</name>
</gene>
<feature type="transmembrane region" description="Helical" evidence="1">
    <location>
        <begin position="138"/>
        <end position="159"/>
    </location>
</feature>
<sequence length="212" mass="21671">MVSNSTLALPTTGAALMVVGISGVAGREISMMSFVLGFGLTVTGLALGVKEATSADAKTGSKDRTTDKPALIRAVGVGVGLASLITPYFRTPITPGATETAESVVDVLATAAAGVEAHISFVVLILVVVVLAGSFLAVFHHAGGYVMLLGGMTTVFILVERSDSFGAVTTEVGYGVYLMLFAAFIIISSSLSDTTDAFDSDTDWGSGLLVLR</sequence>
<keyword evidence="1" id="KW-0812">Transmembrane</keyword>
<comment type="caution">
    <text evidence="2">The sequence shown here is derived from an EMBL/GenBank/DDBJ whole genome shotgun (WGS) entry which is preliminary data.</text>
</comment>
<dbReference type="AlphaFoldDB" id="A0A9Q4C2D6"/>
<feature type="transmembrane region" description="Helical" evidence="1">
    <location>
        <begin position="70"/>
        <end position="89"/>
    </location>
</feature>
<evidence type="ECO:0000256" key="1">
    <source>
        <dbReference type="SAM" id="Phobius"/>
    </source>
</evidence>
<keyword evidence="1" id="KW-0472">Membrane</keyword>
<feature type="transmembrane region" description="Helical" evidence="1">
    <location>
        <begin position="7"/>
        <end position="25"/>
    </location>
</feature>
<feature type="transmembrane region" description="Helical" evidence="1">
    <location>
        <begin position="109"/>
        <end position="131"/>
    </location>
</feature>
<dbReference type="EMBL" id="RKLV01000002">
    <property type="protein sequence ID" value="MCX2818193.1"/>
    <property type="molecule type" value="Genomic_DNA"/>
</dbReference>
<dbReference type="Proteomes" id="UP001149411">
    <property type="component" value="Unassembled WGS sequence"/>
</dbReference>
<feature type="transmembrane region" description="Helical" evidence="1">
    <location>
        <begin position="31"/>
        <end position="49"/>
    </location>
</feature>
<organism evidence="2 3">
    <name type="scientific">Halorutilus salinus</name>
    <dbReference type="NCBI Taxonomy" id="2487751"/>
    <lineage>
        <taxon>Archaea</taxon>
        <taxon>Methanobacteriati</taxon>
        <taxon>Methanobacteriota</taxon>
        <taxon>Stenosarchaea group</taxon>
        <taxon>Halobacteria</taxon>
        <taxon>Halorutilales</taxon>
        <taxon>Halorutilaceae</taxon>
        <taxon>Halorutilus</taxon>
    </lineage>
</organism>
<evidence type="ECO:0000313" key="2">
    <source>
        <dbReference type="EMBL" id="MCX2818193.1"/>
    </source>
</evidence>
<feature type="transmembrane region" description="Helical" evidence="1">
    <location>
        <begin position="165"/>
        <end position="187"/>
    </location>
</feature>
<reference evidence="2" key="1">
    <citation type="submission" date="2022-09" db="EMBL/GenBank/DDBJ databases">
        <title>Haloadaptaus new haloarchaeum isolated from saline soil.</title>
        <authorList>
            <person name="Duran-Viseras A."/>
            <person name="Sanchez-Porro C."/>
            <person name="Ventosa A."/>
        </authorList>
    </citation>
    <scope>NUCLEOTIDE SEQUENCE</scope>
    <source>
        <strain evidence="2">F3-133</strain>
    </source>
</reference>
<protein>
    <submittedName>
        <fullName evidence="2">Uncharacterized protein</fullName>
    </submittedName>
</protein>
<proteinExistence type="predicted"/>
<keyword evidence="3" id="KW-1185">Reference proteome</keyword>
<keyword evidence="1" id="KW-1133">Transmembrane helix</keyword>
<dbReference type="RefSeq" id="WP_266085899.1">
    <property type="nucleotide sequence ID" value="NZ_RKLV01000002.1"/>
</dbReference>
<name>A0A9Q4C2D6_9EURY</name>
<evidence type="ECO:0000313" key="3">
    <source>
        <dbReference type="Proteomes" id="UP001149411"/>
    </source>
</evidence>